<dbReference type="AlphaFoldDB" id="A0A816KZ58"/>
<dbReference type="EMBL" id="HG994369">
    <property type="protein sequence ID" value="CAF1929758.1"/>
    <property type="molecule type" value="Genomic_DNA"/>
</dbReference>
<proteinExistence type="predicted"/>
<evidence type="ECO:0000313" key="1">
    <source>
        <dbReference type="EMBL" id="CAF1929758.1"/>
    </source>
</evidence>
<reference evidence="1" key="1">
    <citation type="submission" date="2021-01" db="EMBL/GenBank/DDBJ databases">
        <authorList>
            <consortium name="Genoscope - CEA"/>
            <person name="William W."/>
        </authorList>
    </citation>
    <scope>NUCLEOTIDE SEQUENCE</scope>
</reference>
<name>A0A816KZ58_BRANA</name>
<accession>A0A816KZ58</accession>
<gene>
    <name evidence="1" type="ORF">DARMORV10_C05P35080.1</name>
</gene>
<dbReference type="Proteomes" id="UP001295469">
    <property type="component" value="Chromosome C05"/>
</dbReference>
<protein>
    <submittedName>
        <fullName evidence="1">(rape) hypothetical protein</fullName>
    </submittedName>
</protein>
<organism evidence="1">
    <name type="scientific">Brassica napus</name>
    <name type="common">Rape</name>
    <dbReference type="NCBI Taxonomy" id="3708"/>
    <lineage>
        <taxon>Eukaryota</taxon>
        <taxon>Viridiplantae</taxon>
        <taxon>Streptophyta</taxon>
        <taxon>Embryophyta</taxon>
        <taxon>Tracheophyta</taxon>
        <taxon>Spermatophyta</taxon>
        <taxon>Magnoliopsida</taxon>
        <taxon>eudicotyledons</taxon>
        <taxon>Gunneridae</taxon>
        <taxon>Pentapetalae</taxon>
        <taxon>rosids</taxon>
        <taxon>malvids</taxon>
        <taxon>Brassicales</taxon>
        <taxon>Brassicaceae</taxon>
        <taxon>Brassiceae</taxon>
        <taxon>Brassica</taxon>
    </lineage>
</organism>
<sequence length="302" mass="32729">MPLSLRTPMTLTVAHGENHIVNVSSEKTAFWKINQMKRRQDYTCHQDYTDLKFLGSAVNNSSNLFVRYAKTLRVDPPSDLQIRDAGDGSVRWSASSGVAVRLRWSGCGEVGFYGDLFGSLSVWCGGVGSVSSALVSRCRRSLSTPLSSDFDGSLPSRRASVSLPPAVSFEVSDGACKVAGLVARGVVKSSWVLFFMVSVANVAPLATVLSEEPPSCSKRWSARTLVVLRESPESSSLSVATHLECCSSHYRNLSLQASVVPLRREKAAIVQPVLLGVECSRHGVQSGFFRYELSGLFTQLCA</sequence>